<protein>
    <submittedName>
        <fullName evidence="9">Uncharacterized protein</fullName>
    </submittedName>
</protein>
<keyword evidence="4" id="KW-0560">Oxidoreductase</keyword>
<feature type="region of interest" description="Disordered" evidence="6">
    <location>
        <begin position="50"/>
        <end position="72"/>
    </location>
</feature>
<evidence type="ECO:0000256" key="3">
    <source>
        <dbReference type="ARBA" id="ARBA00022833"/>
    </source>
</evidence>
<sequence length="515" mass="57203">MISSQKHMQPTNLLRKRRRTAYRVASSSYTWCNVYAGSNICIYVKDSKDKDSRNHFERPPYSPLNSTTPNSSNTMQAAVSLVQDYIGTEPTSTKAPYKHRQDGSTMRALAWFGKEDVRMVDAPIPDITQDTDVIVKVTGTTICGSDLHLYHSEMLGMQKGDILGHEFMGIIDRVGPSVSHLKIGDRVVVSFQIACGTCRYCQQKLSSFCDKTNDSSVVVNMWGQRDSAFFGYSHLTGGWPGGQSEYVRVPFGEVNCLKVPAEVPDEQALYLSDVLPTSYHAVVDTGVQKGDIVGIWGLGPIGICCVKWALLKGASKVYAIDTNPTRLALARSLGPEVITVDFKAEDVKQRIHGEVPQGLDACIDATTFHEPKTFLHKVEKALMLETDVSETPNEMIWLVKKMGRVGLIGVYTAYTNHFNIGALMEKGVRFIGNGQAPVHLYWEEILHDYIMTGKFDVGFMISHRVDLEDFPQLYDKFDRRVAGVEKVFVQTKASAPPAKGFPGLSKVADWADKII</sequence>
<evidence type="ECO:0000256" key="4">
    <source>
        <dbReference type="ARBA" id="ARBA00023002"/>
    </source>
</evidence>
<dbReference type="PANTHER" id="PTHR42813:SF1">
    <property type="entry name" value="DEHYDROGENASE, PUTATIVE (AFU_ORTHOLOGUE AFUA_5G03930)-RELATED"/>
    <property type="match status" value="1"/>
</dbReference>
<comment type="similarity">
    <text evidence="5">Belongs to the zinc-containing alcohol dehydrogenase family.</text>
</comment>
<evidence type="ECO:0000259" key="8">
    <source>
        <dbReference type="Pfam" id="PF08240"/>
    </source>
</evidence>
<evidence type="ECO:0000256" key="1">
    <source>
        <dbReference type="ARBA" id="ARBA00001947"/>
    </source>
</evidence>
<evidence type="ECO:0000259" key="7">
    <source>
        <dbReference type="Pfam" id="PF00107"/>
    </source>
</evidence>
<evidence type="ECO:0000256" key="6">
    <source>
        <dbReference type="SAM" id="MobiDB-lite"/>
    </source>
</evidence>
<dbReference type="InterPro" id="IPR036291">
    <property type="entry name" value="NAD(P)-bd_dom_sf"/>
</dbReference>
<evidence type="ECO:0000313" key="10">
    <source>
        <dbReference type="Proteomes" id="UP000199727"/>
    </source>
</evidence>
<dbReference type="Gene3D" id="3.40.50.720">
    <property type="entry name" value="NAD(P)-binding Rossmann-like Domain"/>
    <property type="match status" value="1"/>
</dbReference>
<dbReference type="PANTHER" id="PTHR42813">
    <property type="entry name" value="ZINC-TYPE ALCOHOL DEHYDROGENASE-LIKE"/>
    <property type="match status" value="1"/>
</dbReference>
<dbReference type="EMBL" id="AMKT01000098">
    <property type="protein sequence ID" value="OXG11470.1"/>
    <property type="molecule type" value="Genomic_DNA"/>
</dbReference>
<reference evidence="9 10" key="1">
    <citation type="submission" date="2017-06" db="EMBL/GenBank/DDBJ databases">
        <title>Global population genomics of the pathogenic fungus Cryptococcus neoformans var. grubii.</title>
        <authorList>
            <person name="Cuomo C."/>
            <person name="Litvintseva A."/>
            <person name="Chen Y."/>
            <person name="Young S."/>
            <person name="Zeng Q."/>
            <person name="Chapman S."/>
            <person name="Gujja S."/>
            <person name="Saif S."/>
            <person name="Birren B."/>
        </authorList>
    </citation>
    <scope>NUCLEOTIDE SEQUENCE [LARGE SCALE GENOMIC DNA]</scope>
    <source>
        <strain evidence="9 10">Tu259-1</strain>
    </source>
</reference>
<dbReference type="InterPro" id="IPR002328">
    <property type="entry name" value="ADH_Zn_CS"/>
</dbReference>
<feature type="domain" description="Alcohol dehydrogenase-like C-terminal" evidence="7">
    <location>
        <begin position="300"/>
        <end position="367"/>
    </location>
</feature>
<dbReference type="InterPro" id="IPR011032">
    <property type="entry name" value="GroES-like_sf"/>
</dbReference>
<feature type="domain" description="Alcohol dehydrogenase-like N-terminal" evidence="8">
    <location>
        <begin position="130"/>
        <end position="260"/>
    </location>
</feature>
<comment type="cofactor">
    <cofactor evidence="1 5">
        <name>Zn(2+)</name>
        <dbReference type="ChEBI" id="CHEBI:29105"/>
    </cofactor>
</comment>
<feature type="compositionally biased region" description="Low complexity" evidence="6">
    <location>
        <begin position="63"/>
        <end position="72"/>
    </location>
</feature>
<evidence type="ECO:0000256" key="2">
    <source>
        <dbReference type="ARBA" id="ARBA00022723"/>
    </source>
</evidence>
<dbReference type="CDD" id="cd08283">
    <property type="entry name" value="FDH_like_1"/>
    <property type="match status" value="1"/>
</dbReference>
<dbReference type="SUPFAM" id="SSF51735">
    <property type="entry name" value="NAD(P)-binding Rossmann-fold domains"/>
    <property type="match status" value="1"/>
</dbReference>
<dbReference type="InterPro" id="IPR013149">
    <property type="entry name" value="ADH-like_C"/>
</dbReference>
<dbReference type="Pfam" id="PF08240">
    <property type="entry name" value="ADH_N"/>
    <property type="match status" value="1"/>
</dbReference>
<dbReference type="GO" id="GO:0008270">
    <property type="term" value="F:zinc ion binding"/>
    <property type="evidence" value="ECO:0007669"/>
    <property type="project" value="InterPro"/>
</dbReference>
<dbReference type="Pfam" id="PF00107">
    <property type="entry name" value="ADH_zinc_N"/>
    <property type="match status" value="1"/>
</dbReference>
<dbReference type="GO" id="GO:0016491">
    <property type="term" value="F:oxidoreductase activity"/>
    <property type="evidence" value="ECO:0007669"/>
    <property type="project" value="UniProtKB-KW"/>
</dbReference>
<keyword evidence="2 5" id="KW-0479">Metal-binding</keyword>
<dbReference type="Proteomes" id="UP000199727">
    <property type="component" value="Unassembled WGS sequence"/>
</dbReference>
<dbReference type="InterPro" id="IPR013154">
    <property type="entry name" value="ADH-like_N"/>
</dbReference>
<organism evidence="9 10">
    <name type="scientific">Cryptococcus neoformans Tu259-1</name>
    <dbReference type="NCBI Taxonomy" id="1230072"/>
    <lineage>
        <taxon>Eukaryota</taxon>
        <taxon>Fungi</taxon>
        <taxon>Dikarya</taxon>
        <taxon>Basidiomycota</taxon>
        <taxon>Agaricomycotina</taxon>
        <taxon>Tremellomycetes</taxon>
        <taxon>Tremellales</taxon>
        <taxon>Cryptococcaceae</taxon>
        <taxon>Cryptococcus</taxon>
        <taxon>Cryptococcus neoformans species complex</taxon>
    </lineage>
</organism>
<dbReference type="Gene3D" id="3.90.180.10">
    <property type="entry name" value="Medium-chain alcohol dehydrogenases, catalytic domain"/>
    <property type="match status" value="1"/>
</dbReference>
<proteinExistence type="inferred from homology"/>
<evidence type="ECO:0000313" key="9">
    <source>
        <dbReference type="EMBL" id="OXG11470.1"/>
    </source>
</evidence>
<name>A0A854Q8Z1_CRYNE</name>
<dbReference type="AlphaFoldDB" id="A0A854Q8Z1"/>
<dbReference type="PROSITE" id="PS00059">
    <property type="entry name" value="ADH_ZINC"/>
    <property type="match status" value="1"/>
</dbReference>
<accession>A0A854Q8Z1</accession>
<gene>
    <name evidence="9" type="ORF">C361_06575</name>
</gene>
<evidence type="ECO:0000256" key="5">
    <source>
        <dbReference type="RuleBase" id="RU361277"/>
    </source>
</evidence>
<dbReference type="SUPFAM" id="SSF50129">
    <property type="entry name" value="GroES-like"/>
    <property type="match status" value="1"/>
</dbReference>
<comment type="caution">
    <text evidence="9">The sequence shown here is derived from an EMBL/GenBank/DDBJ whole genome shotgun (WGS) entry which is preliminary data.</text>
</comment>
<dbReference type="OrthoDB" id="3941538at2759"/>
<keyword evidence="3 5" id="KW-0862">Zinc</keyword>